<evidence type="ECO:0000256" key="11">
    <source>
        <dbReference type="ARBA" id="ARBA00023316"/>
    </source>
</evidence>
<reference evidence="18 19" key="1">
    <citation type="submission" date="2023-05" db="EMBL/GenBank/DDBJ databases">
        <title>[ruminococcus] sp. nov., isolated from a pig farm feces dump.</title>
        <authorList>
            <person name="Chang Y.-H."/>
        </authorList>
    </citation>
    <scope>NUCLEOTIDE SEQUENCE [LARGE SCALE GENOMIC DNA]</scope>
    <source>
        <strain evidence="18 19">YH-rum2234</strain>
    </source>
</reference>
<comment type="function">
    <text evidence="1">Removes C-terminal D-alanyl residues from sugar-peptide cell wall precursors.</text>
</comment>
<dbReference type="SMART" id="SM00936">
    <property type="entry name" value="PBP5_C"/>
    <property type="match status" value="1"/>
</dbReference>
<evidence type="ECO:0000256" key="15">
    <source>
        <dbReference type="RuleBase" id="RU004016"/>
    </source>
</evidence>
<feature type="chain" id="PRO_5042856489" description="serine-type D-Ala-D-Ala carboxypeptidase" evidence="16">
    <location>
        <begin position="28"/>
        <end position="418"/>
    </location>
</feature>
<comment type="caution">
    <text evidence="18">The sequence shown here is derived from an EMBL/GenBank/DDBJ whole genome shotgun (WGS) entry which is preliminary data.</text>
</comment>
<dbReference type="EMBL" id="JASGBQ010000025">
    <property type="protein sequence ID" value="MDI9243121.1"/>
    <property type="molecule type" value="Genomic_DNA"/>
</dbReference>
<keyword evidence="10" id="KW-0573">Peptidoglycan synthesis</keyword>
<evidence type="ECO:0000256" key="9">
    <source>
        <dbReference type="ARBA" id="ARBA00022960"/>
    </source>
</evidence>
<dbReference type="GO" id="GO:0009252">
    <property type="term" value="P:peptidoglycan biosynthetic process"/>
    <property type="evidence" value="ECO:0007669"/>
    <property type="project" value="UniProtKB-KW"/>
</dbReference>
<feature type="active site" evidence="13">
    <location>
        <position position="146"/>
    </location>
</feature>
<evidence type="ECO:0000256" key="1">
    <source>
        <dbReference type="ARBA" id="ARBA00003217"/>
    </source>
</evidence>
<evidence type="ECO:0000256" key="6">
    <source>
        <dbReference type="ARBA" id="ARBA00022670"/>
    </source>
</evidence>
<proteinExistence type="inferred from homology"/>
<evidence type="ECO:0000256" key="16">
    <source>
        <dbReference type="SAM" id="SignalP"/>
    </source>
</evidence>
<evidence type="ECO:0000256" key="2">
    <source>
        <dbReference type="ARBA" id="ARBA00004752"/>
    </source>
</evidence>
<evidence type="ECO:0000256" key="7">
    <source>
        <dbReference type="ARBA" id="ARBA00022729"/>
    </source>
</evidence>
<dbReference type="GO" id="GO:0071555">
    <property type="term" value="P:cell wall organization"/>
    <property type="evidence" value="ECO:0007669"/>
    <property type="project" value="UniProtKB-KW"/>
</dbReference>
<dbReference type="GO" id="GO:0006508">
    <property type="term" value="P:proteolysis"/>
    <property type="evidence" value="ECO:0007669"/>
    <property type="project" value="UniProtKB-KW"/>
</dbReference>
<evidence type="ECO:0000256" key="5">
    <source>
        <dbReference type="ARBA" id="ARBA00022645"/>
    </source>
</evidence>
<keyword evidence="8 18" id="KW-0378">Hydrolase</keyword>
<dbReference type="PANTHER" id="PTHR21581">
    <property type="entry name" value="D-ALANYL-D-ALANINE CARBOXYPEPTIDASE"/>
    <property type="match status" value="1"/>
</dbReference>
<keyword evidence="6" id="KW-0645">Protease</keyword>
<dbReference type="InterPro" id="IPR018044">
    <property type="entry name" value="Peptidase_S11"/>
</dbReference>
<comment type="pathway">
    <text evidence="2">Cell wall biogenesis; peptidoglycan biosynthesis.</text>
</comment>
<dbReference type="Gene3D" id="3.40.710.10">
    <property type="entry name" value="DD-peptidase/beta-lactamase superfamily"/>
    <property type="match status" value="1"/>
</dbReference>
<dbReference type="PANTHER" id="PTHR21581:SF6">
    <property type="entry name" value="TRAFFICKING PROTEIN PARTICLE COMPLEX SUBUNIT 12"/>
    <property type="match status" value="1"/>
</dbReference>
<evidence type="ECO:0000313" key="19">
    <source>
        <dbReference type="Proteomes" id="UP001300383"/>
    </source>
</evidence>
<keyword evidence="5 18" id="KW-0121">Carboxypeptidase</keyword>
<name>A0AAP4BAR5_9FIRM</name>
<dbReference type="InterPro" id="IPR015956">
    <property type="entry name" value="Peniciliin-bd_prot_C_sf"/>
</dbReference>
<dbReference type="Pfam" id="PF00768">
    <property type="entry name" value="Peptidase_S11"/>
    <property type="match status" value="1"/>
</dbReference>
<dbReference type="Gene3D" id="2.60.410.10">
    <property type="entry name" value="D-Ala-D-Ala carboxypeptidase, C-terminal domain"/>
    <property type="match status" value="1"/>
</dbReference>
<evidence type="ECO:0000256" key="12">
    <source>
        <dbReference type="ARBA" id="ARBA00034000"/>
    </source>
</evidence>
<comment type="similarity">
    <text evidence="3 15">Belongs to the peptidase S11 family.</text>
</comment>
<dbReference type="InterPro" id="IPR037167">
    <property type="entry name" value="Peptidase_S11_C_sf"/>
</dbReference>
<evidence type="ECO:0000256" key="8">
    <source>
        <dbReference type="ARBA" id="ARBA00022801"/>
    </source>
</evidence>
<dbReference type="GO" id="GO:0009002">
    <property type="term" value="F:serine-type D-Ala-D-Ala carboxypeptidase activity"/>
    <property type="evidence" value="ECO:0007669"/>
    <property type="project" value="UniProtKB-EC"/>
</dbReference>
<dbReference type="RefSeq" id="WP_283231548.1">
    <property type="nucleotide sequence ID" value="NZ_JASGBQ010000025.1"/>
</dbReference>
<evidence type="ECO:0000313" key="18">
    <source>
        <dbReference type="EMBL" id="MDI9243121.1"/>
    </source>
</evidence>
<evidence type="ECO:0000256" key="4">
    <source>
        <dbReference type="ARBA" id="ARBA00012448"/>
    </source>
</evidence>
<dbReference type="SUPFAM" id="SSF69189">
    <property type="entry name" value="Penicillin-binding protein associated domain"/>
    <property type="match status" value="1"/>
</dbReference>
<dbReference type="AlphaFoldDB" id="A0AAP4BAR5"/>
<dbReference type="Proteomes" id="UP001300383">
    <property type="component" value="Unassembled WGS sequence"/>
</dbReference>
<keyword evidence="9" id="KW-0133">Cell shape</keyword>
<dbReference type="InterPro" id="IPR001967">
    <property type="entry name" value="Peptidase_S11_N"/>
</dbReference>
<sequence length="418" mass="45581">MKRLLQMTAVFYLSLCLVCALCTSVMASDGGQPFFSSPETADQPSPEEKSRSADLGITARSAILMEASTGTVIYEKNADEALRPASITKIMTLLLIFDAIRDGKIRMDDQVTTSAYAKSMGGSQVFLEEGEVQTVETLIKCIVIASGNDAAVAMAEYIAGSETEFVRQMNEKARSLGMEQTNFEDCCGLTDSETHLTSARDVAIMSRELITHYPQIEAYSTIWMENITHVTKKGSSEFCLSNTNKLLKMSNSFTVTGLKTGSTSLAKYCLSATAKKDGVELIAVIMAAPDYKVRFSEAASLLNYGFAGCRLYTDSDENREALPRLSVAMGVEPEIKLQYGGDFSYLSMDGSDFTAVEKTITLPEKLTAPVREGDIVGSLTYTLEGKELGTVNILAAETVEAASYQDYLGWLWKKMIFA</sequence>
<keyword evidence="19" id="KW-1185">Reference proteome</keyword>
<feature type="domain" description="Peptidase S11 D-Ala-D-Ala carboxypeptidase A C-terminal" evidence="17">
    <location>
        <begin position="306"/>
        <end position="401"/>
    </location>
</feature>
<evidence type="ECO:0000256" key="13">
    <source>
        <dbReference type="PIRSR" id="PIRSR618044-1"/>
    </source>
</evidence>
<feature type="active site" description="Acyl-ester intermediate" evidence="13">
    <location>
        <position position="86"/>
    </location>
</feature>
<gene>
    <name evidence="18" type="ORF">QJ036_11665</name>
</gene>
<evidence type="ECO:0000256" key="10">
    <source>
        <dbReference type="ARBA" id="ARBA00022984"/>
    </source>
</evidence>
<evidence type="ECO:0000256" key="14">
    <source>
        <dbReference type="PIRSR" id="PIRSR618044-2"/>
    </source>
</evidence>
<dbReference type="PRINTS" id="PR00725">
    <property type="entry name" value="DADACBPTASE1"/>
</dbReference>
<dbReference type="InterPro" id="IPR012907">
    <property type="entry name" value="Peptidase_S11_C"/>
</dbReference>
<feature type="signal peptide" evidence="16">
    <location>
        <begin position="1"/>
        <end position="27"/>
    </location>
</feature>
<dbReference type="EC" id="3.4.16.4" evidence="4"/>
<feature type="active site" description="Proton acceptor" evidence="13">
    <location>
        <position position="89"/>
    </location>
</feature>
<organism evidence="18 19">
    <name type="scientific">Fusibacillus kribbianus</name>
    <dbReference type="NCBI Taxonomy" id="3044208"/>
    <lineage>
        <taxon>Bacteria</taxon>
        <taxon>Bacillati</taxon>
        <taxon>Bacillota</taxon>
        <taxon>Clostridia</taxon>
        <taxon>Lachnospirales</taxon>
        <taxon>Lachnospiraceae</taxon>
        <taxon>Fusibacillus</taxon>
    </lineage>
</organism>
<protein>
    <recommendedName>
        <fullName evidence="4">serine-type D-Ala-D-Ala carboxypeptidase</fullName>
        <ecNumber evidence="4">3.4.16.4</ecNumber>
    </recommendedName>
</protein>
<accession>A0AAP4BAR5</accession>
<dbReference type="SUPFAM" id="SSF56601">
    <property type="entry name" value="beta-lactamase/transpeptidase-like"/>
    <property type="match status" value="1"/>
</dbReference>
<evidence type="ECO:0000259" key="17">
    <source>
        <dbReference type="SMART" id="SM00936"/>
    </source>
</evidence>
<dbReference type="Pfam" id="PF07943">
    <property type="entry name" value="PBP5_C"/>
    <property type="match status" value="1"/>
</dbReference>
<dbReference type="InterPro" id="IPR012338">
    <property type="entry name" value="Beta-lactam/transpept-like"/>
</dbReference>
<evidence type="ECO:0000256" key="3">
    <source>
        <dbReference type="ARBA" id="ARBA00007164"/>
    </source>
</evidence>
<feature type="binding site" evidence="14">
    <location>
        <position position="259"/>
    </location>
    <ligand>
        <name>substrate</name>
    </ligand>
</feature>
<comment type="catalytic activity">
    <reaction evidence="12">
        <text>Preferential cleavage: (Ac)2-L-Lys-D-Ala-|-D-Ala. Also transpeptidation of peptidyl-alanyl moieties that are N-acyl substituents of D-alanine.</text>
        <dbReference type="EC" id="3.4.16.4"/>
    </reaction>
</comment>
<keyword evidence="11" id="KW-0961">Cell wall biogenesis/degradation</keyword>
<keyword evidence="7 16" id="KW-0732">Signal</keyword>
<dbReference type="GO" id="GO:0008360">
    <property type="term" value="P:regulation of cell shape"/>
    <property type="evidence" value="ECO:0007669"/>
    <property type="project" value="UniProtKB-KW"/>
</dbReference>